<keyword evidence="3" id="KW-1185">Reference proteome</keyword>
<evidence type="ECO:0000313" key="2">
    <source>
        <dbReference type="EMBL" id="KAF7411322.1"/>
    </source>
</evidence>
<proteinExistence type="predicted"/>
<dbReference type="AlphaFoldDB" id="A0A834KR49"/>
<name>A0A834KR49_VESVU</name>
<protein>
    <submittedName>
        <fullName evidence="2">Uncharacterized protein</fullName>
    </submittedName>
</protein>
<feature type="region of interest" description="Disordered" evidence="1">
    <location>
        <begin position="18"/>
        <end position="55"/>
    </location>
</feature>
<comment type="caution">
    <text evidence="2">The sequence shown here is derived from an EMBL/GenBank/DDBJ whole genome shotgun (WGS) entry which is preliminary data.</text>
</comment>
<dbReference type="EMBL" id="JACSEA010000001">
    <property type="protein sequence ID" value="KAF7411322.1"/>
    <property type="molecule type" value="Genomic_DNA"/>
</dbReference>
<dbReference type="Proteomes" id="UP000614350">
    <property type="component" value="Unassembled WGS sequence"/>
</dbReference>
<feature type="compositionally biased region" description="Polar residues" evidence="1">
    <location>
        <begin position="18"/>
        <end position="33"/>
    </location>
</feature>
<evidence type="ECO:0000256" key="1">
    <source>
        <dbReference type="SAM" id="MobiDB-lite"/>
    </source>
</evidence>
<accession>A0A834KR49</accession>
<sequence length="105" mass="11608">MPPDILSALVTFIATSNATRESHTTANPPSYRTSPILPQATDKPRRYKVPKSADSTRPPLLCVLVIDAKRSSRYANPSFDLSLGYSDDTKLITSPCRSTFREHLS</sequence>
<reference evidence="2" key="1">
    <citation type="journal article" date="2020" name="G3 (Bethesda)">
        <title>High-Quality Assemblies for Three Invasive Social Wasps from the &lt;i&gt;Vespula&lt;/i&gt; Genus.</title>
        <authorList>
            <person name="Harrop T.W.R."/>
            <person name="Guhlin J."/>
            <person name="McLaughlin G.M."/>
            <person name="Permina E."/>
            <person name="Stockwell P."/>
            <person name="Gilligan J."/>
            <person name="Le Lec M.F."/>
            <person name="Gruber M.A.M."/>
            <person name="Quinn O."/>
            <person name="Lovegrove M."/>
            <person name="Duncan E.J."/>
            <person name="Remnant E.J."/>
            <person name="Van Eeckhoven J."/>
            <person name="Graham B."/>
            <person name="Knapp R.A."/>
            <person name="Langford K.W."/>
            <person name="Kronenberg Z."/>
            <person name="Press M.O."/>
            <person name="Eacker S.M."/>
            <person name="Wilson-Rankin E.E."/>
            <person name="Purcell J."/>
            <person name="Lester P.J."/>
            <person name="Dearden P.K."/>
        </authorList>
    </citation>
    <scope>NUCLEOTIDE SEQUENCE</scope>
    <source>
        <strain evidence="2">Marl-1</strain>
    </source>
</reference>
<evidence type="ECO:0000313" key="3">
    <source>
        <dbReference type="Proteomes" id="UP000614350"/>
    </source>
</evidence>
<organism evidence="2 3">
    <name type="scientific">Vespula vulgaris</name>
    <name type="common">Yellow jacket</name>
    <name type="synonym">Wasp</name>
    <dbReference type="NCBI Taxonomy" id="7454"/>
    <lineage>
        <taxon>Eukaryota</taxon>
        <taxon>Metazoa</taxon>
        <taxon>Ecdysozoa</taxon>
        <taxon>Arthropoda</taxon>
        <taxon>Hexapoda</taxon>
        <taxon>Insecta</taxon>
        <taxon>Pterygota</taxon>
        <taxon>Neoptera</taxon>
        <taxon>Endopterygota</taxon>
        <taxon>Hymenoptera</taxon>
        <taxon>Apocrita</taxon>
        <taxon>Aculeata</taxon>
        <taxon>Vespoidea</taxon>
        <taxon>Vespidae</taxon>
        <taxon>Vespinae</taxon>
        <taxon>Vespula</taxon>
    </lineage>
</organism>
<gene>
    <name evidence="2" type="ORF">HZH66_000218</name>
</gene>